<comment type="caution">
    <text evidence="1">The sequence shown here is derived from an EMBL/GenBank/DDBJ whole genome shotgun (WGS) entry which is preliminary data.</text>
</comment>
<organism evidence="1 2">
    <name type="scientific">Racocetra fulgida</name>
    <dbReference type="NCBI Taxonomy" id="60492"/>
    <lineage>
        <taxon>Eukaryota</taxon>
        <taxon>Fungi</taxon>
        <taxon>Fungi incertae sedis</taxon>
        <taxon>Mucoromycota</taxon>
        <taxon>Glomeromycotina</taxon>
        <taxon>Glomeromycetes</taxon>
        <taxon>Diversisporales</taxon>
        <taxon>Gigasporaceae</taxon>
        <taxon>Racocetra</taxon>
    </lineage>
</organism>
<gene>
    <name evidence="1" type="ORF">RFULGI_LOCUS4461</name>
</gene>
<accession>A0A9N9AXW9</accession>
<evidence type="ECO:0000313" key="2">
    <source>
        <dbReference type="Proteomes" id="UP000789396"/>
    </source>
</evidence>
<dbReference type="Proteomes" id="UP000789396">
    <property type="component" value="Unassembled WGS sequence"/>
</dbReference>
<protein>
    <submittedName>
        <fullName evidence="1">2140_t:CDS:1</fullName>
    </submittedName>
</protein>
<evidence type="ECO:0000313" key="1">
    <source>
        <dbReference type="EMBL" id="CAG8546623.1"/>
    </source>
</evidence>
<proteinExistence type="predicted"/>
<dbReference type="OrthoDB" id="2423006at2759"/>
<dbReference type="AlphaFoldDB" id="A0A9N9AXW9"/>
<name>A0A9N9AXW9_9GLOM</name>
<reference evidence="1" key="1">
    <citation type="submission" date="2021-06" db="EMBL/GenBank/DDBJ databases">
        <authorList>
            <person name="Kallberg Y."/>
            <person name="Tangrot J."/>
            <person name="Rosling A."/>
        </authorList>
    </citation>
    <scope>NUCLEOTIDE SEQUENCE</scope>
    <source>
        <strain evidence="1">IN212</strain>
    </source>
</reference>
<dbReference type="EMBL" id="CAJVPZ010004467">
    <property type="protein sequence ID" value="CAG8546623.1"/>
    <property type="molecule type" value="Genomic_DNA"/>
</dbReference>
<sequence length="99" mass="11554">MGEEIKKLTHTGYIQRPAYNLCCGIFTAQNGTEEDLMFNYNWVNNPEAQNKNGEYVYIDEDNASNSESIVDLIQNDYGEACDEDTYYDEWVVEYVNLWD</sequence>
<keyword evidence="2" id="KW-1185">Reference proteome</keyword>